<keyword evidence="1" id="KW-0812">Transmembrane</keyword>
<keyword evidence="3" id="KW-1185">Reference proteome</keyword>
<reference evidence="2" key="1">
    <citation type="submission" date="2021-08" db="EMBL/GenBank/DDBJ databases">
        <authorList>
            <person name="Stevens D.C."/>
        </authorList>
    </citation>
    <scope>NUCLEOTIDE SEQUENCE</scope>
    <source>
        <strain evidence="2">DSM 53165</strain>
    </source>
</reference>
<dbReference type="Proteomes" id="UP001139031">
    <property type="component" value="Unassembled WGS sequence"/>
</dbReference>
<evidence type="ECO:0000313" key="2">
    <source>
        <dbReference type="EMBL" id="MBZ5710087.1"/>
    </source>
</evidence>
<feature type="transmembrane region" description="Helical" evidence="1">
    <location>
        <begin position="133"/>
        <end position="151"/>
    </location>
</feature>
<evidence type="ECO:0000313" key="3">
    <source>
        <dbReference type="Proteomes" id="UP001139031"/>
    </source>
</evidence>
<proteinExistence type="predicted"/>
<feature type="transmembrane region" description="Helical" evidence="1">
    <location>
        <begin position="20"/>
        <end position="37"/>
    </location>
</feature>
<name>A0ABS7TPL9_9BACT</name>
<gene>
    <name evidence="2" type="ORF">K7C98_12555</name>
</gene>
<feature type="transmembrane region" description="Helical" evidence="1">
    <location>
        <begin position="80"/>
        <end position="100"/>
    </location>
</feature>
<sequence>MTAASRPKHGAHDRMLRAIALFKFFKTALLVTVGLGARELLRPEVAEQAQEWVAALSLRSERVAAQDLLGRLDDVAPSRLAALAAASFVYATVFAVEGVGLWRARRWAEYITVVTTLSFVPLEAHHLLRYPSAPGVSALALNLAVVLYLIARLKRRGVSK</sequence>
<keyword evidence="1" id="KW-1133">Transmembrane helix</keyword>
<dbReference type="InterPro" id="IPR021125">
    <property type="entry name" value="DUF2127"/>
</dbReference>
<dbReference type="Pfam" id="PF09900">
    <property type="entry name" value="DUF2127"/>
    <property type="match status" value="1"/>
</dbReference>
<comment type="caution">
    <text evidence="2">The sequence shown here is derived from an EMBL/GenBank/DDBJ whole genome shotgun (WGS) entry which is preliminary data.</text>
</comment>
<protein>
    <submittedName>
        <fullName evidence="2">DUF2127 domain-containing protein</fullName>
    </submittedName>
</protein>
<organism evidence="2 3">
    <name type="scientific">Nannocystis pusilla</name>
    <dbReference type="NCBI Taxonomy" id="889268"/>
    <lineage>
        <taxon>Bacteria</taxon>
        <taxon>Pseudomonadati</taxon>
        <taxon>Myxococcota</taxon>
        <taxon>Polyangia</taxon>
        <taxon>Nannocystales</taxon>
        <taxon>Nannocystaceae</taxon>
        <taxon>Nannocystis</taxon>
    </lineage>
</organism>
<accession>A0ABS7TPL9</accession>
<evidence type="ECO:0000256" key="1">
    <source>
        <dbReference type="SAM" id="Phobius"/>
    </source>
</evidence>
<dbReference type="RefSeq" id="WP_224191857.1">
    <property type="nucleotide sequence ID" value="NZ_JAIRAU010000011.1"/>
</dbReference>
<keyword evidence="1" id="KW-0472">Membrane</keyword>
<dbReference type="EMBL" id="JAIRAU010000011">
    <property type="protein sequence ID" value="MBZ5710087.1"/>
    <property type="molecule type" value="Genomic_DNA"/>
</dbReference>